<dbReference type="CDD" id="cd00057">
    <property type="entry name" value="FA58C"/>
    <property type="match status" value="1"/>
</dbReference>
<evidence type="ECO:0000256" key="2">
    <source>
        <dbReference type="SAM" id="MobiDB-lite"/>
    </source>
</evidence>
<dbReference type="PROSITE" id="PS50022">
    <property type="entry name" value="FA58C_3"/>
    <property type="match status" value="2"/>
</dbReference>
<dbReference type="SUPFAM" id="SSF56436">
    <property type="entry name" value="C-type lectin-like"/>
    <property type="match status" value="4"/>
</dbReference>
<dbReference type="SMART" id="SM00231">
    <property type="entry name" value="FA58C"/>
    <property type="match status" value="1"/>
</dbReference>
<dbReference type="InterPro" id="IPR008979">
    <property type="entry name" value="Galactose-bd-like_sf"/>
</dbReference>
<dbReference type="InterPro" id="IPR016186">
    <property type="entry name" value="C-type_lectin-like/link_sf"/>
</dbReference>
<evidence type="ECO:0000256" key="1">
    <source>
        <dbReference type="ARBA" id="ARBA00023157"/>
    </source>
</evidence>
<dbReference type="FunFam" id="2.60.120.260:FF:000016">
    <property type="entry name" value="Contactin-associated protein-like 4 isoform 1"/>
    <property type="match status" value="1"/>
</dbReference>
<dbReference type="Pfam" id="PF00754">
    <property type="entry name" value="F5_F8_type_C"/>
    <property type="match status" value="2"/>
</dbReference>
<protein>
    <submittedName>
        <fullName evidence="6">Macrophage mannose receptor 1</fullName>
    </submittedName>
</protein>
<feature type="domain" description="C-type lectin" evidence="4">
    <location>
        <begin position="724"/>
        <end position="843"/>
    </location>
</feature>
<evidence type="ECO:0000313" key="6">
    <source>
        <dbReference type="EMBL" id="GFS09737.1"/>
    </source>
</evidence>
<dbReference type="InterPro" id="IPR018378">
    <property type="entry name" value="C-type_lectin_CS"/>
</dbReference>
<evidence type="ECO:0000313" key="7">
    <source>
        <dbReference type="Proteomes" id="UP000762676"/>
    </source>
</evidence>
<dbReference type="InterPro" id="IPR016187">
    <property type="entry name" value="CTDL_fold"/>
</dbReference>
<gene>
    <name evidence="6" type="ORF">ElyMa_004790200</name>
</gene>
<dbReference type="CDD" id="cd00037">
    <property type="entry name" value="CLECT"/>
    <property type="match status" value="3"/>
</dbReference>
<keyword evidence="7" id="KW-1185">Reference proteome</keyword>
<dbReference type="Gene3D" id="3.10.100.10">
    <property type="entry name" value="Mannose-Binding Protein A, subunit A"/>
    <property type="match status" value="4"/>
</dbReference>
<feature type="region of interest" description="Disordered" evidence="2">
    <location>
        <begin position="692"/>
        <end position="711"/>
    </location>
</feature>
<evidence type="ECO:0000259" key="3">
    <source>
        <dbReference type="PROSITE" id="PS50022"/>
    </source>
</evidence>
<accession>A0AAV4IIA3</accession>
<dbReference type="SMART" id="SM00321">
    <property type="entry name" value="WSC"/>
    <property type="match status" value="1"/>
</dbReference>
<organism evidence="6 7">
    <name type="scientific">Elysia marginata</name>
    <dbReference type="NCBI Taxonomy" id="1093978"/>
    <lineage>
        <taxon>Eukaryota</taxon>
        <taxon>Metazoa</taxon>
        <taxon>Spiralia</taxon>
        <taxon>Lophotrochozoa</taxon>
        <taxon>Mollusca</taxon>
        <taxon>Gastropoda</taxon>
        <taxon>Heterobranchia</taxon>
        <taxon>Euthyneura</taxon>
        <taxon>Panpulmonata</taxon>
        <taxon>Sacoglossa</taxon>
        <taxon>Placobranchoidea</taxon>
        <taxon>Plakobranchidae</taxon>
        <taxon>Elysia</taxon>
    </lineage>
</organism>
<dbReference type="InterPro" id="IPR000421">
    <property type="entry name" value="FA58C"/>
</dbReference>
<proteinExistence type="predicted"/>
<dbReference type="PROSITE" id="PS50041">
    <property type="entry name" value="C_TYPE_LECTIN_2"/>
    <property type="match status" value="2"/>
</dbReference>
<dbReference type="Proteomes" id="UP000762676">
    <property type="component" value="Unassembled WGS sequence"/>
</dbReference>
<dbReference type="InterPro" id="IPR001304">
    <property type="entry name" value="C-type_lectin-like"/>
</dbReference>
<reference evidence="6 7" key="1">
    <citation type="journal article" date="2021" name="Elife">
        <title>Chloroplast acquisition without the gene transfer in kleptoplastic sea slugs, Plakobranchus ocellatus.</title>
        <authorList>
            <person name="Maeda T."/>
            <person name="Takahashi S."/>
            <person name="Yoshida T."/>
            <person name="Shimamura S."/>
            <person name="Takaki Y."/>
            <person name="Nagai Y."/>
            <person name="Toyoda A."/>
            <person name="Suzuki Y."/>
            <person name="Arimoto A."/>
            <person name="Ishii H."/>
            <person name="Satoh N."/>
            <person name="Nishiyama T."/>
            <person name="Hasebe M."/>
            <person name="Maruyama T."/>
            <person name="Minagawa J."/>
            <person name="Obokata J."/>
            <person name="Shigenobu S."/>
        </authorList>
    </citation>
    <scope>NUCLEOTIDE SEQUENCE [LARGE SCALE GENOMIC DNA]</scope>
</reference>
<dbReference type="PANTHER" id="PTHR22803">
    <property type="entry name" value="MANNOSE, PHOSPHOLIPASE, LECTIN RECEPTOR RELATED"/>
    <property type="match status" value="1"/>
</dbReference>
<sequence>MNNISNGLDRLPALWPSGGTLAQRSGDRCRGEYSLSSPLVLPYPTVTASSSMGHPRDGKEVRLPLNTDVWGDAPAWMPQPVDQTPWIQVTFSTPRIVRGVTMLGDKSSGKYVSKFQLQLSPTVKDLDKTLLTYNQPYGIPHTFSGSQNATDAHTIYLASSVVVQVVRVVLLDWPPQGAALKFDVISCKTGCRSEPSLENIPAARLSASDSLDRMTPDRSRLNAIWSGHLRDGWSPRQNTKADSSYIQVDLGSIKQVTAVATQGSMSAQAWVRSFYLAFSLDGKVFRRRGEKQSMLYQGNLDSVSVVKNELQSPVNARFVQLWPHEFHSSIALRWEVFTCPKHSAASPVGCYLDDPSDPDFKVVPPRDQFSSTWPEACLAQCYDLGYPYAGLQNGDKCSCGHDYGTYGPTDQCDLPCQAPYTNFKCGGVDKNTVFSTGIGGNSTECPQGYHPFKDSCYALVIETSTWLDARSRCVKFGGHLVTIGDSEENQVVTGLLGGKARLPIRRSNTNILQTSSTAYSQVPILPDGTWSNAFSEGLYPFVCETGKRSSSAPRASQQDSGCQMGWLGFRNKCYQLNRVKKTWHEAKSLCRMEQAYLAHIEDLQENIFLTKAMVESTSRYWTGVFAQNNEYRQDVFNLSSAVSFTNWAVLKPDITGGCVSLGTAHHAGEWANQACTTTNSFVCEAPRVPAAGGLSPASSPSRPPTTTSTTVADSSCSAEWLDSGDGMCYQVNSVAENFKATWYEASEDCKNKGANLASFHNDGQFRSVLAKLRKFGSETGNFWCGLHNFDLSTGYEWSDQSVMNYVRWHASSRPGEGRCGEVRPVTGDMAMLDCLKHRSWVCAAPTGTKTIVPAVEVFPQPEKLGACDPLPRSWRKFKDSCYYLADGSGGSDDTLTWREARKSCSKDGADLVSIDTEEENRFLLGLGVAGHISNSRKACSWVPILQVYGQGKVRVNCFPEAIATWHGQESNPRPPDLVPDALTTSHPAAFM</sequence>
<feature type="domain" description="F5/8 type C" evidence="3">
    <location>
        <begin position="191"/>
        <end position="339"/>
    </location>
</feature>
<dbReference type="PROSITE" id="PS51212">
    <property type="entry name" value="WSC"/>
    <property type="match status" value="1"/>
</dbReference>
<evidence type="ECO:0000259" key="5">
    <source>
        <dbReference type="PROSITE" id="PS51212"/>
    </source>
</evidence>
<feature type="domain" description="C-type lectin" evidence="4">
    <location>
        <begin position="569"/>
        <end position="684"/>
    </location>
</feature>
<dbReference type="InterPro" id="IPR002889">
    <property type="entry name" value="WSC_carb-bd"/>
</dbReference>
<keyword evidence="1" id="KW-1015">Disulfide bond</keyword>
<name>A0AAV4IIA3_9GAST</name>
<dbReference type="Gene3D" id="2.60.120.260">
    <property type="entry name" value="Galactose-binding domain-like"/>
    <property type="match status" value="2"/>
</dbReference>
<evidence type="ECO:0000259" key="4">
    <source>
        <dbReference type="PROSITE" id="PS50041"/>
    </source>
</evidence>
<feature type="region of interest" description="Disordered" evidence="2">
    <location>
        <begin position="967"/>
        <end position="991"/>
    </location>
</feature>
<feature type="compositionally biased region" description="Polar residues" evidence="2">
    <location>
        <begin position="982"/>
        <end position="991"/>
    </location>
</feature>
<dbReference type="AlphaFoldDB" id="A0AAV4IIA3"/>
<dbReference type="PROSITE" id="PS00615">
    <property type="entry name" value="C_TYPE_LECTIN_1"/>
    <property type="match status" value="1"/>
</dbReference>
<dbReference type="PROSITE" id="PS01285">
    <property type="entry name" value="FA58C_1"/>
    <property type="match status" value="1"/>
</dbReference>
<dbReference type="SUPFAM" id="SSF49785">
    <property type="entry name" value="Galactose-binding domain-like"/>
    <property type="match status" value="2"/>
</dbReference>
<dbReference type="SMART" id="SM00034">
    <property type="entry name" value="CLECT"/>
    <property type="match status" value="4"/>
</dbReference>
<feature type="domain" description="WSC" evidence="5">
    <location>
        <begin position="344"/>
        <end position="437"/>
    </location>
</feature>
<dbReference type="Pfam" id="PF01822">
    <property type="entry name" value="WSC"/>
    <property type="match status" value="1"/>
</dbReference>
<dbReference type="InterPro" id="IPR050111">
    <property type="entry name" value="C-type_lectin/snaclec_domain"/>
</dbReference>
<keyword evidence="6" id="KW-0675">Receptor</keyword>
<comment type="caution">
    <text evidence="6">The sequence shown here is derived from an EMBL/GenBank/DDBJ whole genome shotgun (WGS) entry which is preliminary data.</text>
</comment>
<dbReference type="Pfam" id="PF00059">
    <property type="entry name" value="Lectin_C"/>
    <property type="match status" value="2"/>
</dbReference>
<feature type="domain" description="F5/8 type C" evidence="3">
    <location>
        <begin position="29"/>
        <end position="187"/>
    </location>
</feature>
<dbReference type="EMBL" id="BMAT01009612">
    <property type="protein sequence ID" value="GFS09737.1"/>
    <property type="molecule type" value="Genomic_DNA"/>
</dbReference>